<organism evidence="2 3">
    <name type="scientific">Saguinus oedipus</name>
    <name type="common">Cotton-top tamarin</name>
    <name type="synonym">Oedipomidas oedipus</name>
    <dbReference type="NCBI Taxonomy" id="9490"/>
    <lineage>
        <taxon>Eukaryota</taxon>
        <taxon>Metazoa</taxon>
        <taxon>Chordata</taxon>
        <taxon>Craniata</taxon>
        <taxon>Vertebrata</taxon>
        <taxon>Euteleostomi</taxon>
        <taxon>Mammalia</taxon>
        <taxon>Eutheria</taxon>
        <taxon>Euarchontoglires</taxon>
        <taxon>Primates</taxon>
        <taxon>Haplorrhini</taxon>
        <taxon>Platyrrhini</taxon>
        <taxon>Cebidae</taxon>
        <taxon>Callitrichinae</taxon>
        <taxon>Saguinus</taxon>
    </lineage>
</organism>
<name>A0ABQ9UVX5_SAGOE</name>
<gene>
    <name evidence="2" type="ORF">P7K49_022535</name>
</gene>
<comment type="caution">
    <text evidence="2">The sequence shown here is derived from an EMBL/GenBank/DDBJ whole genome shotgun (WGS) entry which is preliminary data.</text>
</comment>
<evidence type="ECO:0000313" key="3">
    <source>
        <dbReference type="Proteomes" id="UP001266305"/>
    </source>
</evidence>
<evidence type="ECO:0000313" key="2">
    <source>
        <dbReference type="EMBL" id="KAK2101187.1"/>
    </source>
</evidence>
<evidence type="ECO:0000256" key="1">
    <source>
        <dbReference type="SAM" id="MobiDB-lite"/>
    </source>
</evidence>
<feature type="compositionally biased region" description="Basic residues" evidence="1">
    <location>
        <begin position="40"/>
        <end position="49"/>
    </location>
</feature>
<protein>
    <submittedName>
        <fullName evidence="2">Uncharacterized protein</fullName>
    </submittedName>
</protein>
<feature type="non-terminal residue" evidence="2">
    <location>
        <position position="1"/>
    </location>
</feature>
<dbReference type="EMBL" id="JASSZA010000010">
    <property type="protein sequence ID" value="KAK2101187.1"/>
    <property type="molecule type" value="Genomic_DNA"/>
</dbReference>
<reference evidence="2 3" key="1">
    <citation type="submission" date="2023-05" db="EMBL/GenBank/DDBJ databases">
        <title>B98-5 Cell Line De Novo Hybrid Assembly: An Optical Mapping Approach.</title>
        <authorList>
            <person name="Kananen K."/>
            <person name="Auerbach J.A."/>
            <person name="Kautto E."/>
            <person name="Blachly J.S."/>
        </authorList>
    </citation>
    <scope>NUCLEOTIDE SEQUENCE [LARGE SCALE GENOMIC DNA]</scope>
    <source>
        <strain evidence="2">B95-8</strain>
        <tissue evidence="2">Cell line</tissue>
    </source>
</reference>
<accession>A0ABQ9UVX5</accession>
<sequence>SARIPYLVVFPLPASEAPLPPRPGPRNLFSTTDSALSPSHSRRLSRHRFRTTDSSWRNPSRPR</sequence>
<dbReference type="Proteomes" id="UP001266305">
    <property type="component" value="Unassembled WGS sequence"/>
</dbReference>
<feature type="region of interest" description="Disordered" evidence="1">
    <location>
        <begin position="14"/>
        <end position="63"/>
    </location>
</feature>
<feature type="non-terminal residue" evidence="2">
    <location>
        <position position="63"/>
    </location>
</feature>
<proteinExistence type="predicted"/>
<feature type="compositionally biased region" description="Polar residues" evidence="1">
    <location>
        <begin position="52"/>
        <end position="63"/>
    </location>
</feature>
<keyword evidence="3" id="KW-1185">Reference proteome</keyword>